<dbReference type="PANTHER" id="PTHR43611">
    <property type="entry name" value="ALPHA-D-GLUCOSE 1-PHOSPHATE PHOSPHATASE"/>
    <property type="match status" value="1"/>
</dbReference>
<evidence type="ECO:0000256" key="1">
    <source>
        <dbReference type="SAM" id="MobiDB-lite"/>
    </source>
</evidence>
<sequence length="734" mass="82646">MNLSNYSHLIVDLGNVLFTWSPETKTSISRSTFHSILNTQTWNEYECGHLSETQCYAEIAETFSLDTTEIQQAFKDTRNSLQPNSELFTELKALKSAAGRKLQLVAFSNISAPDWDSLSNKSTDWDVFDNIITSHSIRQRKPNIKVYIKMFEQAGIEAAGSAIFVDDKLENVISARSLGVTGIVFDNTENVIRRLRNLLGNPLERANEFLKKNVGNLESMTDGGVIIQDNFSQLMILDITGDPSLVHLEAPSPGKELQTWNYFRGNPILTTDTFPDDFDTTSLALLTTAVSDNAANNIMNEMLKYKSVDGITQSYFDHSRPRVDSVICCNVLRLFYRYHRGHEVQETFQWVESVLIQRAYLEGTKYYTAAESFLYWLAKFVEENASVSGIEDRFREPLKARLSERVNMPGNTMSVSLRARACQMMKIDASADVKQLLEMQESDESWRAGWWCKFGSKSIDIENPGLVTALAVKVITIHFEGTSRREAATPEFDKQRWILKYRWGGLRKLFRLMWLCNGATTEVLILPYAPGPRRTWRSLSTCPQFAILKKLHADNSTAPIIGYPGDSLVTNFELDVESGNWTDTWRFMPNNTGLNPQRYSNGGVVDLGFPDQENLWMASFGIILEQNGTWDFGPQTWTDITITANSTDATWCTSPQIGSDTFNYTMSEPQGNVTANGTSTCYIAKLTFQYPEPSTDDADSSDDSPDNSNDTDSSDDSSDADSSDYVDSSDDYAY</sequence>
<dbReference type="InterPro" id="IPR023214">
    <property type="entry name" value="HAD_sf"/>
</dbReference>
<dbReference type="Pfam" id="PF13419">
    <property type="entry name" value="HAD_2"/>
    <property type="match status" value="1"/>
</dbReference>
<organism evidence="2 3">
    <name type="scientific">Cudoniella acicularis</name>
    <dbReference type="NCBI Taxonomy" id="354080"/>
    <lineage>
        <taxon>Eukaryota</taxon>
        <taxon>Fungi</taxon>
        <taxon>Dikarya</taxon>
        <taxon>Ascomycota</taxon>
        <taxon>Pezizomycotina</taxon>
        <taxon>Leotiomycetes</taxon>
        <taxon>Helotiales</taxon>
        <taxon>Tricladiaceae</taxon>
        <taxon>Cudoniella</taxon>
    </lineage>
</organism>
<evidence type="ECO:0000313" key="3">
    <source>
        <dbReference type="Proteomes" id="UP000566819"/>
    </source>
</evidence>
<dbReference type="InterPro" id="IPR041492">
    <property type="entry name" value="HAD_2"/>
</dbReference>
<feature type="compositionally biased region" description="Acidic residues" evidence="1">
    <location>
        <begin position="712"/>
        <end position="734"/>
    </location>
</feature>
<gene>
    <name evidence="2" type="ORF">G7Y89_g14766</name>
</gene>
<dbReference type="Proteomes" id="UP000566819">
    <property type="component" value="Unassembled WGS sequence"/>
</dbReference>
<feature type="region of interest" description="Disordered" evidence="1">
    <location>
        <begin position="691"/>
        <end position="734"/>
    </location>
</feature>
<evidence type="ECO:0008006" key="4">
    <source>
        <dbReference type="Google" id="ProtNLM"/>
    </source>
</evidence>
<dbReference type="Gene3D" id="3.40.50.1000">
    <property type="entry name" value="HAD superfamily/HAD-like"/>
    <property type="match status" value="1"/>
</dbReference>
<protein>
    <recommendedName>
        <fullName evidence="4">HAD-like protein</fullName>
    </recommendedName>
</protein>
<dbReference type="AlphaFoldDB" id="A0A8H4QXN9"/>
<dbReference type="OrthoDB" id="2012566at2759"/>
<proteinExistence type="predicted"/>
<dbReference type="SFLD" id="SFLDS00003">
    <property type="entry name" value="Haloacid_Dehalogenase"/>
    <property type="match status" value="1"/>
</dbReference>
<dbReference type="SFLD" id="SFLDG01129">
    <property type="entry name" value="C1.5:_HAD__Beta-PGM__Phosphata"/>
    <property type="match status" value="1"/>
</dbReference>
<dbReference type="SUPFAM" id="SSF56784">
    <property type="entry name" value="HAD-like"/>
    <property type="match status" value="1"/>
</dbReference>
<comment type="caution">
    <text evidence="2">The sequence shown here is derived from an EMBL/GenBank/DDBJ whole genome shotgun (WGS) entry which is preliminary data.</text>
</comment>
<name>A0A8H4QXN9_9HELO</name>
<feature type="compositionally biased region" description="Acidic residues" evidence="1">
    <location>
        <begin position="694"/>
        <end position="705"/>
    </location>
</feature>
<keyword evidence="3" id="KW-1185">Reference proteome</keyword>
<dbReference type="PANTHER" id="PTHR43611:SF3">
    <property type="entry name" value="FLAVIN MONONUCLEOTIDE HYDROLASE 1, CHLOROPLATIC"/>
    <property type="match status" value="1"/>
</dbReference>
<reference evidence="2 3" key="1">
    <citation type="submission" date="2020-03" db="EMBL/GenBank/DDBJ databases">
        <title>Draft Genome Sequence of Cudoniella acicularis.</title>
        <authorList>
            <person name="Buettner E."/>
            <person name="Kellner H."/>
        </authorList>
    </citation>
    <scope>NUCLEOTIDE SEQUENCE [LARGE SCALE GENOMIC DNA]</scope>
    <source>
        <strain evidence="2 3">DSM 108380</strain>
    </source>
</reference>
<dbReference type="Gene3D" id="1.10.150.240">
    <property type="entry name" value="Putative phosphatase, domain 2"/>
    <property type="match status" value="1"/>
</dbReference>
<dbReference type="InterPro" id="IPR036412">
    <property type="entry name" value="HAD-like_sf"/>
</dbReference>
<evidence type="ECO:0000313" key="2">
    <source>
        <dbReference type="EMBL" id="KAF4619081.1"/>
    </source>
</evidence>
<dbReference type="InterPro" id="IPR023198">
    <property type="entry name" value="PGP-like_dom2"/>
</dbReference>
<accession>A0A8H4QXN9</accession>
<dbReference type="EMBL" id="JAAMPI010002043">
    <property type="protein sequence ID" value="KAF4619081.1"/>
    <property type="molecule type" value="Genomic_DNA"/>
</dbReference>